<dbReference type="EMBL" id="AMCI01004147">
    <property type="protein sequence ID" value="EJW98693.1"/>
    <property type="molecule type" value="Genomic_DNA"/>
</dbReference>
<dbReference type="Pfam" id="PF13231">
    <property type="entry name" value="PMT_2"/>
    <property type="match status" value="1"/>
</dbReference>
<gene>
    <name evidence="10" type="ORF">EVA_13200</name>
</gene>
<feature type="transmembrane region" description="Helical" evidence="8">
    <location>
        <begin position="207"/>
        <end position="240"/>
    </location>
</feature>
<keyword evidence="5 8" id="KW-0812">Transmembrane</keyword>
<dbReference type="InterPro" id="IPR050297">
    <property type="entry name" value="LipidA_mod_glycosyltrf_83"/>
</dbReference>
<accession>J9FVZ4</accession>
<evidence type="ECO:0000256" key="2">
    <source>
        <dbReference type="ARBA" id="ARBA00022475"/>
    </source>
</evidence>
<dbReference type="EC" id="2.-.-.-" evidence="10"/>
<evidence type="ECO:0000256" key="1">
    <source>
        <dbReference type="ARBA" id="ARBA00004651"/>
    </source>
</evidence>
<evidence type="ECO:0000256" key="5">
    <source>
        <dbReference type="ARBA" id="ARBA00022692"/>
    </source>
</evidence>
<keyword evidence="4 10" id="KW-0808">Transferase</keyword>
<dbReference type="PANTHER" id="PTHR33908:SF11">
    <property type="entry name" value="MEMBRANE PROTEIN"/>
    <property type="match status" value="1"/>
</dbReference>
<keyword evidence="2" id="KW-1003">Cell membrane</keyword>
<reference evidence="10" key="1">
    <citation type="journal article" date="2012" name="PLoS ONE">
        <title>Gene sets for utilization of primary and secondary nutrition supplies in the distal gut of endangered iberian lynx.</title>
        <authorList>
            <person name="Alcaide M."/>
            <person name="Messina E."/>
            <person name="Richter M."/>
            <person name="Bargiela R."/>
            <person name="Peplies J."/>
            <person name="Huws S.A."/>
            <person name="Newbold C.J."/>
            <person name="Golyshin P.N."/>
            <person name="Simon M.A."/>
            <person name="Lopez G."/>
            <person name="Yakimov M.M."/>
            <person name="Ferrer M."/>
        </authorList>
    </citation>
    <scope>NUCLEOTIDE SEQUENCE</scope>
</reference>
<dbReference type="AlphaFoldDB" id="J9FVZ4"/>
<evidence type="ECO:0000313" key="10">
    <source>
        <dbReference type="EMBL" id="EJW98693.1"/>
    </source>
</evidence>
<organism evidence="10">
    <name type="scientific">gut metagenome</name>
    <dbReference type="NCBI Taxonomy" id="749906"/>
    <lineage>
        <taxon>unclassified sequences</taxon>
        <taxon>metagenomes</taxon>
        <taxon>organismal metagenomes</taxon>
    </lineage>
</organism>
<name>J9FVZ4_9ZZZZ</name>
<feature type="domain" description="Glycosyltransferase RgtA/B/C/D-like" evidence="9">
    <location>
        <begin position="200"/>
        <end position="280"/>
    </location>
</feature>
<dbReference type="GO" id="GO:0008610">
    <property type="term" value="P:lipid biosynthetic process"/>
    <property type="evidence" value="ECO:0007669"/>
    <property type="project" value="UniProtKB-ARBA"/>
</dbReference>
<dbReference type="GO" id="GO:0016763">
    <property type="term" value="F:pentosyltransferase activity"/>
    <property type="evidence" value="ECO:0007669"/>
    <property type="project" value="TreeGrafter"/>
</dbReference>
<dbReference type="PANTHER" id="PTHR33908">
    <property type="entry name" value="MANNOSYLTRANSFERASE YKCB-RELATED"/>
    <property type="match status" value="1"/>
</dbReference>
<keyword evidence="3" id="KW-0328">Glycosyltransferase</keyword>
<comment type="caution">
    <text evidence="10">The sequence shown here is derived from an EMBL/GenBank/DDBJ whole genome shotgun (WGS) entry which is preliminary data.</text>
</comment>
<evidence type="ECO:0000256" key="8">
    <source>
        <dbReference type="SAM" id="Phobius"/>
    </source>
</evidence>
<evidence type="ECO:0000259" key="9">
    <source>
        <dbReference type="Pfam" id="PF13231"/>
    </source>
</evidence>
<dbReference type="GO" id="GO:0005886">
    <property type="term" value="C:plasma membrane"/>
    <property type="evidence" value="ECO:0007669"/>
    <property type="project" value="UniProtKB-SubCell"/>
</dbReference>
<evidence type="ECO:0000256" key="4">
    <source>
        <dbReference type="ARBA" id="ARBA00022679"/>
    </source>
</evidence>
<evidence type="ECO:0000256" key="7">
    <source>
        <dbReference type="ARBA" id="ARBA00023136"/>
    </source>
</evidence>
<protein>
    <submittedName>
        <fullName evidence="10">Glycosyl transferase family 39</fullName>
        <ecNumber evidence="10">2.-.-.-</ecNumber>
    </submittedName>
</protein>
<sequence>MLCITGGEKISVIEHQTKLTLQKQPVWTRRELFFLAALTLGTAALSLWQLGDFRAPQNPMDAIGVQKSEQIVLEQPADSLWVYTGVTWDGWAVLTDQSGTELARVDLDTQDAFKWKQVAVTSLEPGSYTLTLSNNQLQEAAFFTADGNLAVASSNGALLDEQLQVPENFSYRNSTYFDEIYHGRTAYEHLHGMPVYETTHPPLGKVFIMLGIAIFGMTGFGWRISGALFGVALVPVLYLFVRRLTRSRFGAGVAAILCALDGMRFAQSRISTIDIYGTFLFC</sequence>
<keyword evidence="7 8" id="KW-0472">Membrane</keyword>
<evidence type="ECO:0000256" key="6">
    <source>
        <dbReference type="ARBA" id="ARBA00022989"/>
    </source>
</evidence>
<feature type="transmembrane region" description="Helical" evidence="8">
    <location>
        <begin position="32"/>
        <end position="51"/>
    </location>
</feature>
<keyword evidence="6 8" id="KW-1133">Transmembrane helix</keyword>
<evidence type="ECO:0000256" key="3">
    <source>
        <dbReference type="ARBA" id="ARBA00022676"/>
    </source>
</evidence>
<comment type="subcellular location">
    <subcellularLocation>
        <location evidence="1">Cell membrane</location>
        <topology evidence="1">Multi-pass membrane protein</topology>
    </subcellularLocation>
</comment>
<proteinExistence type="predicted"/>
<dbReference type="InterPro" id="IPR038731">
    <property type="entry name" value="RgtA/B/C-like"/>
</dbReference>